<dbReference type="EMBL" id="JAGDFL010000410">
    <property type="protein sequence ID" value="KAG7389420.1"/>
    <property type="molecule type" value="Genomic_DNA"/>
</dbReference>
<name>A0A8T1WB81_9STRA</name>
<dbReference type="OrthoDB" id="126716at2759"/>
<sequence length="136" mass="15471">MEKASEGGQATESYTRSRLAHLERILQELSRHEERSTLQSVERTSMNTKQRLLNDQLLQTQEELAAAQASKAKLCEEIGALQQTKEDQAKQIAGYKMDLQTSRESQSMLAKKMEELETSARTMKQNYIKYASSLTV</sequence>
<gene>
    <name evidence="1" type="ORF">PHYBOEH_007509</name>
</gene>
<protein>
    <submittedName>
        <fullName evidence="1">Uncharacterized protein</fullName>
    </submittedName>
</protein>
<dbReference type="Proteomes" id="UP000693981">
    <property type="component" value="Unassembled WGS sequence"/>
</dbReference>
<evidence type="ECO:0000313" key="1">
    <source>
        <dbReference type="EMBL" id="KAG7389420.1"/>
    </source>
</evidence>
<reference evidence="1" key="1">
    <citation type="submission" date="2021-02" db="EMBL/GenBank/DDBJ databases">
        <authorList>
            <person name="Palmer J.M."/>
        </authorList>
    </citation>
    <scope>NUCLEOTIDE SEQUENCE</scope>
    <source>
        <strain evidence="1">SCRP23</strain>
    </source>
</reference>
<keyword evidence="2" id="KW-1185">Reference proteome</keyword>
<comment type="caution">
    <text evidence="1">The sequence shown here is derived from an EMBL/GenBank/DDBJ whole genome shotgun (WGS) entry which is preliminary data.</text>
</comment>
<dbReference type="AlphaFoldDB" id="A0A8T1WB81"/>
<proteinExistence type="predicted"/>
<evidence type="ECO:0000313" key="2">
    <source>
        <dbReference type="Proteomes" id="UP000693981"/>
    </source>
</evidence>
<accession>A0A8T1WB81</accession>
<organism evidence="1 2">
    <name type="scientific">Phytophthora boehmeriae</name>
    <dbReference type="NCBI Taxonomy" id="109152"/>
    <lineage>
        <taxon>Eukaryota</taxon>
        <taxon>Sar</taxon>
        <taxon>Stramenopiles</taxon>
        <taxon>Oomycota</taxon>
        <taxon>Peronosporomycetes</taxon>
        <taxon>Peronosporales</taxon>
        <taxon>Peronosporaceae</taxon>
        <taxon>Phytophthora</taxon>
    </lineage>
</organism>